<dbReference type="Proteomes" id="UP001148838">
    <property type="component" value="Unassembled WGS sequence"/>
</dbReference>
<gene>
    <name evidence="2" type="ORF">ANN_17370</name>
</gene>
<evidence type="ECO:0000313" key="3">
    <source>
        <dbReference type="Proteomes" id="UP001148838"/>
    </source>
</evidence>
<organism evidence="2 3">
    <name type="scientific">Periplaneta americana</name>
    <name type="common">American cockroach</name>
    <name type="synonym">Blatta americana</name>
    <dbReference type="NCBI Taxonomy" id="6978"/>
    <lineage>
        <taxon>Eukaryota</taxon>
        <taxon>Metazoa</taxon>
        <taxon>Ecdysozoa</taxon>
        <taxon>Arthropoda</taxon>
        <taxon>Hexapoda</taxon>
        <taxon>Insecta</taxon>
        <taxon>Pterygota</taxon>
        <taxon>Neoptera</taxon>
        <taxon>Polyneoptera</taxon>
        <taxon>Dictyoptera</taxon>
        <taxon>Blattodea</taxon>
        <taxon>Blattoidea</taxon>
        <taxon>Blattidae</taxon>
        <taxon>Blattinae</taxon>
        <taxon>Periplaneta</taxon>
    </lineage>
</organism>
<feature type="compositionally biased region" description="Low complexity" evidence="1">
    <location>
        <begin position="91"/>
        <end position="103"/>
    </location>
</feature>
<feature type="compositionally biased region" description="Basic residues" evidence="1">
    <location>
        <begin position="114"/>
        <end position="125"/>
    </location>
</feature>
<evidence type="ECO:0000313" key="2">
    <source>
        <dbReference type="EMBL" id="KAJ4437235.1"/>
    </source>
</evidence>
<sequence length="134" mass="14995">MRTALKGFEKTGIWPTNINVFSDDDFLPAATTDIQIADRELSAMNQEILEIERTNNIPIVPSSVRPVELTTSVDELKPLCSWMPDTPTHRPNSLNSSFPSLSPENAMPVPKVKIGQRRIGRKRGKNSNSHFQPL</sequence>
<feature type="region of interest" description="Disordered" evidence="1">
    <location>
        <begin position="83"/>
        <end position="134"/>
    </location>
</feature>
<keyword evidence="3" id="KW-1185">Reference proteome</keyword>
<accession>A0ABQ8SUW5</accession>
<dbReference type="EMBL" id="JAJSOF020000021">
    <property type="protein sequence ID" value="KAJ4437235.1"/>
    <property type="molecule type" value="Genomic_DNA"/>
</dbReference>
<proteinExistence type="predicted"/>
<evidence type="ECO:0000256" key="1">
    <source>
        <dbReference type="SAM" id="MobiDB-lite"/>
    </source>
</evidence>
<reference evidence="2 3" key="1">
    <citation type="journal article" date="2022" name="Allergy">
        <title>Genome assembly and annotation of Periplaneta americana reveal a comprehensive cockroach allergen profile.</title>
        <authorList>
            <person name="Wang L."/>
            <person name="Xiong Q."/>
            <person name="Saelim N."/>
            <person name="Wang L."/>
            <person name="Nong W."/>
            <person name="Wan A.T."/>
            <person name="Shi M."/>
            <person name="Liu X."/>
            <person name="Cao Q."/>
            <person name="Hui J.H.L."/>
            <person name="Sookrung N."/>
            <person name="Leung T.F."/>
            <person name="Tungtrongchitr A."/>
            <person name="Tsui S.K.W."/>
        </authorList>
    </citation>
    <scope>NUCLEOTIDE SEQUENCE [LARGE SCALE GENOMIC DNA]</scope>
    <source>
        <strain evidence="2">PWHHKU_190912</strain>
    </source>
</reference>
<protein>
    <submittedName>
        <fullName evidence="2">Uncharacterized protein</fullName>
    </submittedName>
</protein>
<comment type="caution">
    <text evidence="2">The sequence shown here is derived from an EMBL/GenBank/DDBJ whole genome shotgun (WGS) entry which is preliminary data.</text>
</comment>
<name>A0ABQ8SUW5_PERAM</name>